<sequence length="85" mass="9685">MKVNTNGARNINSGVYEGLATTWSLGYDRVVVKMDCRDAYDMVAHDMMARLAWQGSPNYHRYMEPPSAVWDALTLDKEFLHAVMT</sequence>
<organism evidence="1 2">
    <name type="scientific">Hibiscus sabdariffa</name>
    <name type="common">roselle</name>
    <dbReference type="NCBI Taxonomy" id="183260"/>
    <lineage>
        <taxon>Eukaryota</taxon>
        <taxon>Viridiplantae</taxon>
        <taxon>Streptophyta</taxon>
        <taxon>Embryophyta</taxon>
        <taxon>Tracheophyta</taxon>
        <taxon>Spermatophyta</taxon>
        <taxon>Magnoliopsida</taxon>
        <taxon>eudicotyledons</taxon>
        <taxon>Gunneridae</taxon>
        <taxon>Pentapetalae</taxon>
        <taxon>rosids</taxon>
        <taxon>malvids</taxon>
        <taxon>Malvales</taxon>
        <taxon>Malvaceae</taxon>
        <taxon>Malvoideae</taxon>
        <taxon>Hibiscus</taxon>
    </lineage>
</organism>
<dbReference type="Proteomes" id="UP001472677">
    <property type="component" value="Unassembled WGS sequence"/>
</dbReference>
<reference evidence="1 2" key="1">
    <citation type="journal article" date="2024" name="G3 (Bethesda)">
        <title>Genome assembly of Hibiscus sabdariffa L. provides insights into metabolisms of medicinal natural products.</title>
        <authorList>
            <person name="Kim T."/>
        </authorList>
    </citation>
    <scope>NUCLEOTIDE SEQUENCE [LARGE SCALE GENOMIC DNA]</scope>
    <source>
        <strain evidence="1">TK-2024</strain>
        <tissue evidence="1">Old leaves</tissue>
    </source>
</reference>
<evidence type="ECO:0000313" key="1">
    <source>
        <dbReference type="EMBL" id="KAK8569142.1"/>
    </source>
</evidence>
<dbReference type="EMBL" id="JBBPBM010000009">
    <property type="protein sequence ID" value="KAK8569142.1"/>
    <property type="molecule type" value="Genomic_DNA"/>
</dbReference>
<keyword evidence="2" id="KW-1185">Reference proteome</keyword>
<evidence type="ECO:0008006" key="3">
    <source>
        <dbReference type="Google" id="ProtNLM"/>
    </source>
</evidence>
<proteinExistence type="predicted"/>
<gene>
    <name evidence="1" type="ORF">V6N12_007674</name>
</gene>
<evidence type="ECO:0000313" key="2">
    <source>
        <dbReference type="Proteomes" id="UP001472677"/>
    </source>
</evidence>
<protein>
    <recommendedName>
        <fullName evidence="3">RNase H type-1 domain-containing protein</fullName>
    </recommendedName>
</protein>
<name>A0ABR2F2G9_9ROSI</name>
<accession>A0ABR2F2G9</accession>
<comment type="caution">
    <text evidence="1">The sequence shown here is derived from an EMBL/GenBank/DDBJ whole genome shotgun (WGS) entry which is preliminary data.</text>
</comment>